<dbReference type="Proteomes" id="UP000484076">
    <property type="component" value="Unassembled WGS sequence"/>
</dbReference>
<dbReference type="EMBL" id="WHUT02000013">
    <property type="protein sequence ID" value="NUB46258.1"/>
    <property type="molecule type" value="Genomic_DNA"/>
</dbReference>
<comment type="caution">
    <text evidence="1">The sequence shown here is derived from an EMBL/GenBank/DDBJ whole genome shotgun (WGS) entry which is preliminary data.</text>
</comment>
<proteinExistence type="predicted"/>
<name>A0A8X8H2A5_9RHOB</name>
<keyword evidence="2" id="KW-1185">Reference proteome</keyword>
<protein>
    <submittedName>
        <fullName evidence="1">DUF1513 domain-containing protein</fullName>
    </submittedName>
</protein>
<accession>A0A8X8H2A5</accession>
<gene>
    <name evidence="1" type="ORF">GEU84_017845</name>
</gene>
<dbReference type="Pfam" id="PF07433">
    <property type="entry name" value="DUF1513"/>
    <property type="match status" value="1"/>
</dbReference>
<dbReference type="SUPFAM" id="SSF50969">
    <property type="entry name" value="YVTN repeat-like/Quinoprotein amine dehydrogenase"/>
    <property type="match status" value="1"/>
</dbReference>
<organism evidence="1 2">
    <name type="scientific">Fertoeibacter niger</name>
    <dbReference type="NCBI Taxonomy" id="2656921"/>
    <lineage>
        <taxon>Bacteria</taxon>
        <taxon>Pseudomonadati</taxon>
        <taxon>Pseudomonadota</taxon>
        <taxon>Alphaproteobacteria</taxon>
        <taxon>Rhodobacterales</taxon>
        <taxon>Paracoccaceae</taxon>
        <taxon>Fertoeibacter</taxon>
    </lineage>
</organism>
<dbReference type="PIRSF" id="PIRSF028101">
    <property type="entry name" value="UCP028101"/>
    <property type="match status" value="1"/>
</dbReference>
<sequence>MATRRHILAGLLATTLPRLGWADAGNPAYLAAAQGAGGGFDLHGLNAAGASLFAIPLPARGHAATAHPTRPEAVAFARRPGIYALVIHCVTGQVQARLTPPAGRQFNGHGCFSQDGAVLYTSEVVAETSEGRIGLWDAARGYARMGEWASGGIGPHDLRRLPGRDVLVVANGGIQTDPDDRTKLNIATMRPNLCYLTPEGAVQDQVELAAEYYQNSIRHLALGPDGAVAFALQWEGDPADPVPLLGLHRMGTSARLCPAPEAEAYAMQGYAGSIAFDASGGLIGLTSPKGGVVQIFGAEGAFIATHSRPDACGIAAADAAGFIVTDGGGTVSHLTDSGFAPLCRGAAAWDNHLVPLAT</sequence>
<dbReference type="RefSeq" id="WP_152828429.1">
    <property type="nucleotide sequence ID" value="NZ_WHUT02000013.1"/>
</dbReference>
<dbReference type="AlphaFoldDB" id="A0A8X8H2A5"/>
<evidence type="ECO:0000313" key="2">
    <source>
        <dbReference type="Proteomes" id="UP000484076"/>
    </source>
</evidence>
<dbReference type="InterPro" id="IPR008311">
    <property type="entry name" value="UCP028101"/>
</dbReference>
<evidence type="ECO:0000313" key="1">
    <source>
        <dbReference type="EMBL" id="NUB46258.1"/>
    </source>
</evidence>
<reference evidence="1" key="1">
    <citation type="submission" date="2020-05" db="EMBL/GenBank/DDBJ databases">
        <title>Fertoebacter nigrum gen. nov., sp. nov., a new member of the family Rhodobacteraceae.</title>
        <authorList>
            <person name="Szuroczki S."/>
            <person name="Abbaszade G."/>
            <person name="Buni D."/>
            <person name="Schumann P."/>
            <person name="Toth E."/>
        </authorList>
    </citation>
    <scope>NUCLEOTIDE SEQUENCE</scope>
    <source>
        <strain evidence="1">RG-N-1a</strain>
    </source>
</reference>
<dbReference type="InterPro" id="IPR011044">
    <property type="entry name" value="Quino_amine_DH_bsu"/>
</dbReference>